<evidence type="ECO:0000313" key="1">
    <source>
        <dbReference type="EMBL" id="QHS82922.1"/>
    </source>
</evidence>
<name>A0A6C0AT26_9ZZZZ</name>
<dbReference type="EMBL" id="MN740864">
    <property type="protein sequence ID" value="QHS82922.1"/>
    <property type="molecule type" value="Genomic_DNA"/>
</dbReference>
<accession>A0A6C0AT26</accession>
<dbReference type="Gene3D" id="1.25.40.20">
    <property type="entry name" value="Ankyrin repeat-containing domain"/>
    <property type="match status" value="1"/>
</dbReference>
<dbReference type="InterPro" id="IPR002110">
    <property type="entry name" value="Ankyrin_rpt"/>
</dbReference>
<dbReference type="InterPro" id="IPR036770">
    <property type="entry name" value="Ankyrin_rpt-contain_sf"/>
</dbReference>
<reference evidence="1" key="1">
    <citation type="journal article" date="2020" name="Nature">
        <title>Giant virus diversity and host interactions through global metagenomics.</title>
        <authorList>
            <person name="Schulz F."/>
            <person name="Roux S."/>
            <person name="Paez-Espino D."/>
            <person name="Jungbluth S."/>
            <person name="Walsh D.A."/>
            <person name="Denef V.J."/>
            <person name="McMahon K.D."/>
            <person name="Konstantinidis K.T."/>
            <person name="Eloe-Fadrosh E.A."/>
            <person name="Kyrpides N.C."/>
            <person name="Woyke T."/>
        </authorList>
    </citation>
    <scope>NUCLEOTIDE SEQUENCE</scope>
    <source>
        <strain evidence="1">GVMAG-S-1103017-74</strain>
    </source>
</reference>
<proteinExistence type="predicted"/>
<sequence>MANTTRTRNFAHEYAAFFASALPYDVALMHRVDMGPAPRRTMVLGMMRALCRIVSGDTDTGHAACTRALHAISAASNGCDAGDAVMTAIDRAVQCAHGRSSVAFSMCAPFFLCAALLWSGTRETQVAVWRACFERGVDLCASRTAQFYVLCAAVVDGHDALMMVLWHMQQAGVHPNELGPALTTAYAHKARVGDTRAMDALLRHPWRDRVDVHVGNESVVFHAARDGNLDVLRFTLALTGRRKCNVHADDDAAVLAACHGGHDHILADLLALTGDDAVNVRGDMALMLAASSGNAACVQLLVDLPAARGVRVDQDAHPHWLCTVDAPRVVACLRRATDSGALRLPWDACSNDLQCAAARAVDADMLRVLLGMGTGDEACGVCLCGISPRALMLAALSPDPRMLLVYLARTSPYPVDYAAQEVLRPYIARALEGWSWDAAADALAPLCHSIRAHMGWPVPL</sequence>
<dbReference type="Pfam" id="PF12796">
    <property type="entry name" value="Ank_2"/>
    <property type="match status" value="1"/>
</dbReference>
<dbReference type="SUPFAM" id="SSF48403">
    <property type="entry name" value="Ankyrin repeat"/>
    <property type="match status" value="1"/>
</dbReference>
<organism evidence="1">
    <name type="scientific">viral metagenome</name>
    <dbReference type="NCBI Taxonomy" id="1070528"/>
    <lineage>
        <taxon>unclassified sequences</taxon>
        <taxon>metagenomes</taxon>
        <taxon>organismal metagenomes</taxon>
    </lineage>
</organism>
<protein>
    <submittedName>
        <fullName evidence="1">Uncharacterized protein</fullName>
    </submittedName>
</protein>
<dbReference type="AlphaFoldDB" id="A0A6C0AT26"/>